<dbReference type="Proteomes" id="UP000092839">
    <property type="component" value="Chromosome"/>
</dbReference>
<dbReference type="InterPro" id="IPR036249">
    <property type="entry name" value="Thioredoxin-like_sf"/>
</dbReference>
<dbReference type="Gene3D" id="3.40.30.10">
    <property type="entry name" value="Glutaredoxin"/>
    <property type="match status" value="1"/>
</dbReference>
<protein>
    <submittedName>
        <fullName evidence="1">Uncharacterized protein</fullName>
    </submittedName>
</protein>
<name>A0A1B1UJL0_9BRAD</name>
<dbReference type="SUPFAM" id="SSF52833">
    <property type="entry name" value="Thioredoxin-like"/>
    <property type="match status" value="1"/>
</dbReference>
<organism evidence="1 2">
    <name type="scientific">Bradyrhizobium icense</name>
    <dbReference type="NCBI Taxonomy" id="1274631"/>
    <lineage>
        <taxon>Bacteria</taxon>
        <taxon>Pseudomonadati</taxon>
        <taxon>Pseudomonadota</taxon>
        <taxon>Alphaproteobacteria</taxon>
        <taxon>Hyphomicrobiales</taxon>
        <taxon>Nitrobacteraceae</taxon>
        <taxon>Bradyrhizobium</taxon>
    </lineage>
</organism>
<proteinExistence type="predicted"/>
<dbReference type="STRING" id="1274631.LMTR13_25170"/>
<dbReference type="AlphaFoldDB" id="A0A1B1UJL0"/>
<accession>A0A1B1UJL0</accession>
<dbReference type="KEGG" id="bic:LMTR13_25170"/>
<evidence type="ECO:0000313" key="2">
    <source>
        <dbReference type="Proteomes" id="UP000092839"/>
    </source>
</evidence>
<sequence>MAAMSHLVLRQEKYKDGGLQVVGVAAHERARTADDARTKLTTWLTKNLPNLNYRIAFDYTQEMNKLWVDPSFPCESPTSFVVHRDGYIAFMGHAMQLDDVLPKVLDGIWRASDGS</sequence>
<dbReference type="EMBL" id="CP016428">
    <property type="protein sequence ID" value="ANW02961.1"/>
    <property type="molecule type" value="Genomic_DNA"/>
</dbReference>
<evidence type="ECO:0000313" key="1">
    <source>
        <dbReference type="EMBL" id="ANW02961.1"/>
    </source>
</evidence>
<reference evidence="1 2" key="1">
    <citation type="submission" date="2016-07" db="EMBL/GenBank/DDBJ databases">
        <title>Complete genome sequence of Bradyrhizobium icense LMTR 13T, a potential inoculant strain isolated from lima bean (Phaseolus lunatus) in Peru.</title>
        <authorList>
            <person name="Ormeno-Orrillo E."/>
            <person name="Duran D."/>
            <person name="Rogel M.A."/>
            <person name="Rey L."/>
            <person name="Imperial J."/>
            <person name="Ruiz-Argueso T."/>
            <person name="Martinez-Romero E."/>
        </authorList>
    </citation>
    <scope>NUCLEOTIDE SEQUENCE [LARGE SCALE GENOMIC DNA]</scope>
    <source>
        <strain evidence="1 2">LMTR 13</strain>
    </source>
</reference>
<gene>
    <name evidence="1" type="ORF">LMTR13_25170</name>
</gene>
<keyword evidence="2" id="KW-1185">Reference proteome</keyword>